<keyword evidence="10" id="KW-1185">Reference proteome</keyword>
<dbReference type="PANTHER" id="PTHR47371:SF3">
    <property type="entry name" value="PHOSPHOGLYCEROL TRANSFERASE I"/>
    <property type="match status" value="1"/>
</dbReference>
<dbReference type="EMBL" id="QVLX01000008">
    <property type="protein sequence ID" value="RGE85447.1"/>
    <property type="molecule type" value="Genomic_DNA"/>
</dbReference>
<comment type="caution">
    <text evidence="9">The sequence shown here is derived from an EMBL/GenBank/DDBJ whole genome shotgun (WGS) entry which is preliminary data.</text>
</comment>
<evidence type="ECO:0000256" key="6">
    <source>
        <dbReference type="ARBA" id="ARBA00023136"/>
    </source>
</evidence>
<proteinExistence type="predicted"/>
<feature type="transmembrane region" description="Helical" evidence="7">
    <location>
        <begin position="44"/>
        <end position="65"/>
    </location>
</feature>
<keyword evidence="5 7" id="KW-1133">Transmembrane helix</keyword>
<sequence length="597" mass="68338">MFLRKQRTIRRIGIGGMIPLAIAMGTGMFWVMEWIYNPQMFTIPYQYVALSICVSAIVFLILLLLCNSLWLAVLLCSCLYFAWTVASYFTYMFRGLPLQIVDLLDLRTAATVAGDYEYTITLHMLIVGAVITSIVTSLFVANRYQVAKSKKTKILIRIIGLVVLVGGIRYLGWSEQPERWSIELNGNRPGDSFYSYGMQMCVIRGARDAIVKEPAGYEVEELQQMADDTKIQNTRKQERPNIIAIMDETFSDLTWIRDFPVSDEIIPFYNSLKENTIKGKVLVPALGGGTGKTEFEFLTGTSMRMLSSTPYVALGKKLDVSLVKPLEEQGYTTVAMHPYVPTNYNREVVYETMGFDRFLSLEDFEGDQTIRGFISDEACFDKIVGMIEEEENPLFTFCVTMQNHSPYTKSYDASVKLTEYKDERVDQYLSLVHESDRALQNLIEHLKESDEPTVVVFFGDHLPSLSEEFYQYLFGIPRAEVPFEEYQNYYLTPFLIWANYDIEEQENVMTSSNYLGAMTVEAAGVELTKYQQYLLNLREEVPAFGASSYLGQDGKFHEYGAGGQEENYLNLDDSVNYNKIFDRKNRINDLFFLDSKE</sequence>
<dbReference type="CDD" id="cd16015">
    <property type="entry name" value="LTA_synthase"/>
    <property type="match status" value="1"/>
</dbReference>
<evidence type="ECO:0000313" key="9">
    <source>
        <dbReference type="EMBL" id="RGE85447.1"/>
    </source>
</evidence>
<dbReference type="SUPFAM" id="SSF53649">
    <property type="entry name" value="Alkaline phosphatase-like"/>
    <property type="match status" value="1"/>
</dbReference>
<feature type="transmembrane region" description="Helical" evidence="7">
    <location>
        <begin position="12"/>
        <end position="32"/>
    </location>
</feature>
<evidence type="ECO:0000259" key="8">
    <source>
        <dbReference type="Pfam" id="PF00884"/>
    </source>
</evidence>
<reference evidence="9 10" key="1">
    <citation type="submission" date="2018-08" db="EMBL/GenBank/DDBJ databases">
        <title>A genome reference for cultivated species of the human gut microbiota.</title>
        <authorList>
            <person name="Zou Y."/>
            <person name="Xue W."/>
            <person name="Luo G."/>
        </authorList>
    </citation>
    <scope>NUCLEOTIDE SEQUENCE [LARGE SCALE GENOMIC DNA]</scope>
    <source>
        <strain evidence="9 10">AF37-2AT</strain>
    </source>
</reference>
<gene>
    <name evidence="9" type="ORF">DW016_13105</name>
</gene>
<feature type="transmembrane region" description="Helical" evidence="7">
    <location>
        <begin position="154"/>
        <end position="173"/>
    </location>
</feature>
<dbReference type="Gene3D" id="3.40.720.10">
    <property type="entry name" value="Alkaline Phosphatase, subunit A"/>
    <property type="match status" value="1"/>
</dbReference>
<evidence type="ECO:0000313" key="10">
    <source>
        <dbReference type="Proteomes" id="UP000261080"/>
    </source>
</evidence>
<evidence type="ECO:0000256" key="5">
    <source>
        <dbReference type="ARBA" id="ARBA00022989"/>
    </source>
</evidence>
<name>A0A3E3JZX6_9FIRM</name>
<evidence type="ECO:0000256" key="2">
    <source>
        <dbReference type="ARBA" id="ARBA00004936"/>
    </source>
</evidence>
<keyword evidence="3" id="KW-1003">Cell membrane</keyword>
<keyword evidence="4 7" id="KW-0812">Transmembrane</keyword>
<dbReference type="InterPro" id="IPR050448">
    <property type="entry name" value="OpgB/LTA_synthase_biosynth"/>
</dbReference>
<organism evidence="9 10">
    <name type="scientific">Sellimonas intestinalis</name>
    <dbReference type="NCBI Taxonomy" id="1653434"/>
    <lineage>
        <taxon>Bacteria</taxon>
        <taxon>Bacillati</taxon>
        <taxon>Bacillota</taxon>
        <taxon>Clostridia</taxon>
        <taxon>Lachnospirales</taxon>
        <taxon>Lachnospiraceae</taxon>
        <taxon>Sellimonas</taxon>
    </lineage>
</organism>
<dbReference type="Pfam" id="PF00884">
    <property type="entry name" value="Sulfatase"/>
    <property type="match status" value="1"/>
</dbReference>
<evidence type="ECO:0000256" key="3">
    <source>
        <dbReference type="ARBA" id="ARBA00022475"/>
    </source>
</evidence>
<evidence type="ECO:0000256" key="1">
    <source>
        <dbReference type="ARBA" id="ARBA00004651"/>
    </source>
</evidence>
<feature type="transmembrane region" description="Helical" evidence="7">
    <location>
        <begin position="72"/>
        <end position="93"/>
    </location>
</feature>
<evidence type="ECO:0000256" key="7">
    <source>
        <dbReference type="SAM" id="Phobius"/>
    </source>
</evidence>
<dbReference type="InterPro" id="IPR017850">
    <property type="entry name" value="Alkaline_phosphatase_core_sf"/>
</dbReference>
<dbReference type="GO" id="GO:0005886">
    <property type="term" value="C:plasma membrane"/>
    <property type="evidence" value="ECO:0007669"/>
    <property type="project" value="UniProtKB-SubCell"/>
</dbReference>
<feature type="transmembrane region" description="Helical" evidence="7">
    <location>
        <begin position="120"/>
        <end position="142"/>
    </location>
</feature>
<dbReference type="Proteomes" id="UP000261080">
    <property type="component" value="Unassembled WGS sequence"/>
</dbReference>
<evidence type="ECO:0000256" key="4">
    <source>
        <dbReference type="ARBA" id="ARBA00022692"/>
    </source>
</evidence>
<keyword evidence="6 7" id="KW-0472">Membrane</keyword>
<comment type="subcellular location">
    <subcellularLocation>
        <location evidence="1">Cell membrane</location>
        <topology evidence="1">Multi-pass membrane protein</topology>
    </subcellularLocation>
</comment>
<comment type="pathway">
    <text evidence="2">Cell wall biogenesis; lipoteichoic acid biosynthesis.</text>
</comment>
<protein>
    <submittedName>
        <fullName evidence="9">LTA synthase family protein</fullName>
    </submittedName>
</protein>
<dbReference type="InterPro" id="IPR000917">
    <property type="entry name" value="Sulfatase_N"/>
</dbReference>
<dbReference type="OrthoDB" id="243547at2"/>
<dbReference type="PANTHER" id="PTHR47371">
    <property type="entry name" value="LIPOTEICHOIC ACID SYNTHASE"/>
    <property type="match status" value="1"/>
</dbReference>
<accession>A0A3E3JZX6</accession>
<dbReference type="AlphaFoldDB" id="A0A3E3JZX6"/>
<feature type="domain" description="Sulfatase N-terminal" evidence="8">
    <location>
        <begin position="240"/>
        <end position="524"/>
    </location>
</feature>